<reference evidence="1 2" key="1">
    <citation type="submission" date="2018-03" db="EMBL/GenBank/DDBJ databases">
        <title>Genomic Encyclopedia of Type Strains, Phase III (KMG-III): the genomes of soil and plant-associated and newly described type strains.</title>
        <authorList>
            <person name="Whitman W."/>
        </authorList>
    </citation>
    <scope>NUCLEOTIDE SEQUENCE [LARGE SCALE GENOMIC DNA]</scope>
    <source>
        <strain evidence="1 2">VKM Ac-1602</strain>
    </source>
</reference>
<dbReference type="Proteomes" id="UP000245674">
    <property type="component" value="Unassembled WGS sequence"/>
</dbReference>
<protein>
    <submittedName>
        <fullName evidence="1">Uncharacterized protein</fullName>
    </submittedName>
</protein>
<dbReference type="EMBL" id="QGDV01000013">
    <property type="protein sequence ID" value="PWJ62068.1"/>
    <property type="molecule type" value="Genomic_DNA"/>
</dbReference>
<proteinExistence type="predicted"/>
<evidence type="ECO:0000313" key="2">
    <source>
        <dbReference type="Proteomes" id="UP000245674"/>
    </source>
</evidence>
<accession>A0ABX5L9W6</accession>
<evidence type="ECO:0000313" key="1">
    <source>
        <dbReference type="EMBL" id="PWJ62068.1"/>
    </source>
</evidence>
<comment type="caution">
    <text evidence="1">The sequence shown here is derived from an EMBL/GenBank/DDBJ whole genome shotgun (WGS) entry which is preliminary data.</text>
</comment>
<name>A0ABX5L9W6_9MICO</name>
<gene>
    <name evidence="1" type="ORF">B0H03_11391</name>
</gene>
<dbReference type="RefSeq" id="WP_127844042.1">
    <property type="nucleotide sequence ID" value="NZ_QGDV01000013.1"/>
</dbReference>
<sequence>MLNEDPTDLRICGTCPEFCISLVDQFDGKNIYAPDSANLTAQERDDMVNCQIQVAGALAGLASRSWAGVLKAIGSANSATTGPCKAFWDETAALRPSSAWTSQRERETTMTQGCKAILLLIGGLLVTGASLSP</sequence>
<organism evidence="1 2">
    <name type="scientific">Rathayibacter iranicus NCPPB 2253 = VKM Ac-1602</name>
    <dbReference type="NCBI Taxonomy" id="1328868"/>
    <lineage>
        <taxon>Bacteria</taxon>
        <taxon>Bacillati</taxon>
        <taxon>Actinomycetota</taxon>
        <taxon>Actinomycetes</taxon>
        <taxon>Micrococcales</taxon>
        <taxon>Microbacteriaceae</taxon>
        <taxon>Rathayibacter</taxon>
    </lineage>
</organism>
<keyword evidence="2" id="KW-1185">Reference proteome</keyword>